<dbReference type="EMBL" id="ASHM01089871">
    <property type="protein sequence ID" value="PNX63257.1"/>
    <property type="molecule type" value="Genomic_DNA"/>
</dbReference>
<protein>
    <submittedName>
        <fullName evidence="1">Retrovirus-related Pol polyprotein from transposon TNT 1-94</fullName>
    </submittedName>
</protein>
<dbReference type="Proteomes" id="UP000236291">
    <property type="component" value="Unassembled WGS sequence"/>
</dbReference>
<evidence type="ECO:0000313" key="2">
    <source>
        <dbReference type="Proteomes" id="UP000236291"/>
    </source>
</evidence>
<gene>
    <name evidence="1" type="ORF">L195_g053414</name>
</gene>
<dbReference type="Pfam" id="PF14223">
    <property type="entry name" value="Retrotran_gag_2"/>
    <property type="match status" value="1"/>
</dbReference>
<reference evidence="1 2" key="2">
    <citation type="journal article" date="2017" name="Front. Plant Sci.">
        <title>Gene Classification and Mining of Molecular Markers Useful in Red Clover (Trifolium pratense) Breeding.</title>
        <authorList>
            <person name="Istvanek J."/>
            <person name="Dluhosova J."/>
            <person name="Dluhos P."/>
            <person name="Patkova L."/>
            <person name="Nedelnik J."/>
            <person name="Repkova J."/>
        </authorList>
    </citation>
    <scope>NUCLEOTIDE SEQUENCE [LARGE SCALE GENOMIC DNA]</scope>
    <source>
        <strain evidence="2">cv. Tatra</strain>
        <tissue evidence="1">Young leaves</tissue>
    </source>
</reference>
<reference evidence="1 2" key="1">
    <citation type="journal article" date="2014" name="Am. J. Bot.">
        <title>Genome assembly and annotation for red clover (Trifolium pratense; Fabaceae).</title>
        <authorList>
            <person name="Istvanek J."/>
            <person name="Jaros M."/>
            <person name="Krenek A."/>
            <person name="Repkova J."/>
        </authorList>
    </citation>
    <scope>NUCLEOTIDE SEQUENCE [LARGE SCALE GENOMIC DNA]</scope>
    <source>
        <strain evidence="2">cv. Tatra</strain>
        <tissue evidence="1">Young leaves</tissue>
    </source>
</reference>
<dbReference type="AlphaFoldDB" id="A0A2K3KAE3"/>
<name>A0A2K3KAE3_TRIPR</name>
<evidence type="ECO:0000313" key="1">
    <source>
        <dbReference type="EMBL" id="PNX63257.1"/>
    </source>
</evidence>
<dbReference type="PANTHER" id="PTHR47481">
    <property type="match status" value="1"/>
</dbReference>
<dbReference type="ExpressionAtlas" id="A0A2K3KAE3">
    <property type="expression patterns" value="baseline"/>
</dbReference>
<feature type="non-terminal residue" evidence="1">
    <location>
        <position position="247"/>
    </location>
</feature>
<organism evidence="1 2">
    <name type="scientific">Trifolium pratense</name>
    <name type="common">Red clover</name>
    <dbReference type="NCBI Taxonomy" id="57577"/>
    <lineage>
        <taxon>Eukaryota</taxon>
        <taxon>Viridiplantae</taxon>
        <taxon>Streptophyta</taxon>
        <taxon>Embryophyta</taxon>
        <taxon>Tracheophyta</taxon>
        <taxon>Spermatophyta</taxon>
        <taxon>Magnoliopsida</taxon>
        <taxon>eudicotyledons</taxon>
        <taxon>Gunneridae</taxon>
        <taxon>Pentapetalae</taxon>
        <taxon>rosids</taxon>
        <taxon>fabids</taxon>
        <taxon>Fabales</taxon>
        <taxon>Fabaceae</taxon>
        <taxon>Papilionoideae</taxon>
        <taxon>50 kb inversion clade</taxon>
        <taxon>NPAAA clade</taxon>
        <taxon>Hologalegina</taxon>
        <taxon>IRL clade</taxon>
        <taxon>Trifolieae</taxon>
        <taxon>Trifolium</taxon>
    </lineage>
</organism>
<dbReference type="PANTHER" id="PTHR47481:SF30">
    <property type="entry name" value="CCHC-TYPE DOMAIN-CONTAINING PROTEIN"/>
    <property type="match status" value="1"/>
</dbReference>
<sequence>MSSSPFLVGGSSSGNNSGVVNFAPKLSIKLDDKNFLLWNQQVEGVILSNKLHRFVVNPEIPAKYNSESDRELDIVSEAYDKWIVQDQMLFTWLLSTLAESVLPRTIGCCHAFQVWEQIHKYFNAHLKAKVRQLRSELKTIKKGTKTITEFVLRVRAIADTLLSVGDSVTEQDQIDSILDGLPEEYNPFVMMIYGRSDSPSLYDIEGLLLVQESQLEKFRQELMVPNVSANIAHTGGGRGNSHARGRG</sequence>
<proteinExistence type="predicted"/>
<accession>A0A2K3KAE3</accession>
<dbReference type="STRING" id="57577.A0A2K3KAE3"/>
<comment type="caution">
    <text evidence="1">The sequence shown here is derived from an EMBL/GenBank/DDBJ whole genome shotgun (WGS) entry which is preliminary data.</text>
</comment>